<dbReference type="EMBL" id="JAVDWH010000001">
    <property type="protein sequence ID" value="MDR7085768.1"/>
    <property type="molecule type" value="Genomic_DNA"/>
</dbReference>
<gene>
    <name evidence="1" type="ORF">J2X11_000607</name>
</gene>
<dbReference type="InterPro" id="IPR012545">
    <property type="entry name" value="DUF1697"/>
</dbReference>
<evidence type="ECO:0000313" key="1">
    <source>
        <dbReference type="EMBL" id="MDR7085768.1"/>
    </source>
</evidence>
<dbReference type="PANTHER" id="PTHR36439">
    <property type="entry name" value="BLL4334 PROTEIN"/>
    <property type="match status" value="1"/>
</dbReference>
<dbReference type="PANTHER" id="PTHR36439:SF1">
    <property type="entry name" value="DUF1697 DOMAIN-CONTAINING PROTEIN"/>
    <property type="match status" value="1"/>
</dbReference>
<dbReference type="RefSeq" id="WP_309966650.1">
    <property type="nucleotide sequence ID" value="NZ_JAVDWH010000001.1"/>
</dbReference>
<sequence length="179" mass="19946">MKYVVLFRGINVGGRNKIPMAELREHLSANFDNVRTYIQSGNVLLESDLPADKVAAHIDANLRSAFTIDSDLVRVLVLDPKRYGEVIADAPKGFGSDPDTYRYDVFFYMGITADEVKPHIVTHPEVDDVVVGKRATYHRRIAARASSSRVNKIVSSPVYPGITIRNWNTTTKVAALLDE</sequence>
<dbReference type="SUPFAM" id="SSF160379">
    <property type="entry name" value="SP0830-like"/>
    <property type="match status" value="1"/>
</dbReference>
<evidence type="ECO:0000313" key="2">
    <source>
        <dbReference type="Proteomes" id="UP001257739"/>
    </source>
</evidence>
<protein>
    <submittedName>
        <fullName evidence="1">Uncharacterized protein (DUF1697 family)</fullName>
    </submittedName>
</protein>
<dbReference type="Gene3D" id="3.30.70.1260">
    <property type="entry name" value="bacterial protein sp0830 like"/>
    <property type="match status" value="1"/>
</dbReference>
<proteinExistence type="predicted"/>
<name>A0ABU1UKS2_9ACTN</name>
<dbReference type="Pfam" id="PF08002">
    <property type="entry name" value="DUF1697"/>
    <property type="match status" value="1"/>
</dbReference>
<dbReference type="PIRSF" id="PIRSF008502">
    <property type="entry name" value="UCP008502"/>
    <property type="match status" value="1"/>
</dbReference>
<dbReference type="Gene3D" id="3.30.70.1280">
    <property type="entry name" value="SP0830-like domains"/>
    <property type="match status" value="1"/>
</dbReference>
<reference evidence="1 2" key="1">
    <citation type="submission" date="2023-07" db="EMBL/GenBank/DDBJ databases">
        <title>Sorghum-associated microbial communities from plants grown in Nebraska, USA.</title>
        <authorList>
            <person name="Schachtman D."/>
        </authorList>
    </citation>
    <scope>NUCLEOTIDE SEQUENCE [LARGE SCALE GENOMIC DNA]</scope>
    <source>
        <strain evidence="1 2">BE248</strain>
    </source>
</reference>
<organism evidence="1 2">
    <name type="scientific">Aeromicrobium panaciterrae</name>
    <dbReference type="NCBI Taxonomy" id="363861"/>
    <lineage>
        <taxon>Bacteria</taxon>
        <taxon>Bacillati</taxon>
        <taxon>Actinomycetota</taxon>
        <taxon>Actinomycetes</taxon>
        <taxon>Propionibacteriales</taxon>
        <taxon>Nocardioidaceae</taxon>
        <taxon>Aeromicrobium</taxon>
    </lineage>
</organism>
<dbReference type="Proteomes" id="UP001257739">
    <property type="component" value="Unassembled WGS sequence"/>
</dbReference>
<keyword evidence="2" id="KW-1185">Reference proteome</keyword>
<accession>A0ABU1UKS2</accession>
<comment type="caution">
    <text evidence="1">The sequence shown here is derived from an EMBL/GenBank/DDBJ whole genome shotgun (WGS) entry which is preliminary data.</text>
</comment>